<evidence type="ECO:0000256" key="1">
    <source>
        <dbReference type="SAM" id="SignalP"/>
    </source>
</evidence>
<gene>
    <name evidence="2" type="ORF">FMM05_04650</name>
</gene>
<organism evidence="2 3">
    <name type="scientific">Flavobacterium zepuense</name>
    <dbReference type="NCBI Taxonomy" id="2593302"/>
    <lineage>
        <taxon>Bacteria</taxon>
        <taxon>Pseudomonadati</taxon>
        <taxon>Bacteroidota</taxon>
        <taxon>Flavobacteriia</taxon>
        <taxon>Flavobacteriales</taxon>
        <taxon>Flavobacteriaceae</taxon>
        <taxon>Flavobacterium</taxon>
    </lineage>
</organism>
<proteinExistence type="predicted"/>
<dbReference type="RefSeq" id="WP_143372170.1">
    <property type="nucleotide sequence ID" value="NZ_VJVZ01000002.1"/>
</dbReference>
<dbReference type="AlphaFoldDB" id="A0A552V879"/>
<evidence type="ECO:0000313" key="3">
    <source>
        <dbReference type="Proteomes" id="UP000320643"/>
    </source>
</evidence>
<keyword evidence="1" id="KW-0732">Signal</keyword>
<evidence type="ECO:0008006" key="4">
    <source>
        <dbReference type="Google" id="ProtNLM"/>
    </source>
</evidence>
<feature type="signal peptide" evidence="1">
    <location>
        <begin position="1"/>
        <end position="25"/>
    </location>
</feature>
<accession>A0A552V879</accession>
<comment type="caution">
    <text evidence="2">The sequence shown here is derived from an EMBL/GenBank/DDBJ whole genome shotgun (WGS) entry which is preliminary data.</text>
</comment>
<reference evidence="2 3" key="1">
    <citation type="submission" date="2019-07" db="EMBL/GenBank/DDBJ databases">
        <title>Flavobacterium sp. nov., isolated from glacier ice.</title>
        <authorList>
            <person name="Liu Q."/>
            <person name="Xin Y.-H."/>
        </authorList>
    </citation>
    <scope>NUCLEOTIDE SEQUENCE [LARGE SCALE GENOMIC DNA]</scope>
    <source>
        <strain evidence="2 3">ZT4R6</strain>
    </source>
</reference>
<protein>
    <recommendedName>
        <fullName evidence="4">Lipoprotein</fullName>
    </recommendedName>
</protein>
<keyword evidence="3" id="KW-1185">Reference proteome</keyword>
<dbReference type="Proteomes" id="UP000320643">
    <property type="component" value="Unassembled WGS sequence"/>
</dbReference>
<evidence type="ECO:0000313" key="2">
    <source>
        <dbReference type="EMBL" id="TRW26672.1"/>
    </source>
</evidence>
<name>A0A552V879_9FLAO</name>
<feature type="chain" id="PRO_5022038456" description="Lipoprotein" evidence="1">
    <location>
        <begin position="26"/>
        <end position="91"/>
    </location>
</feature>
<sequence>MKTNLLRFKVFAFFLALLLLTNCQEDEISVTSNQQSNVTQRMISLDDIQSMPGVMNALSKFKLQSTKENSISQKIIYNSKYDFILIQIKFY</sequence>
<dbReference type="EMBL" id="VJVZ01000002">
    <property type="protein sequence ID" value="TRW26672.1"/>
    <property type="molecule type" value="Genomic_DNA"/>
</dbReference>